<dbReference type="CDD" id="cd06445">
    <property type="entry name" value="ATase"/>
    <property type="match status" value="1"/>
</dbReference>
<evidence type="ECO:0000259" key="9">
    <source>
        <dbReference type="Pfam" id="PF01035"/>
    </source>
</evidence>
<evidence type="ECO:0000313" key="10">
    <source>
        <dbReference type="EMBL" id="SPP34455.1"/>
    </source>
</evidence>
<dbReference type="SUPFAM" id="SSF53155">
    <property type="entry name" value="Methylated DNA-protein cysteine methyltransferase domain"/>
    <property type="match status" value="1"/>
</dbReference>
<dbReference type="PANTHER" id="PTHR10815:SF13">
    <property type="entry name" value="METHYLATED-DNA--PROTEIN-CYSTEINE METHYLTRANSFERASE"/>
    <property type="match status" value="1"/>
</dbReference>
<dbReference type="InterPro" id="IPR036388">
    <property type="entry name" value="WH-like_DNA-bd_sf"/>
</dbReference>
<accession>A0A3B0J1D1</accession>
<evidence type="ECO:0000256" key="3">
    <source>
        <dbReference type="ARBA" id="ARBA00011918"/>
    </source>
</evidence>
<keyword evidence="6" id="KW-0227">DNA damage</keyword>
<dbReference type="SUPFAM" id="SSF46767">
    <property type="entry name" value="Methylated DNA-protein cysteine methyltransferase, C-terminal domain"/>
    <property type="match status" value="1"/>
</dbReference>
<dbReference type="Pfam" id="PF01035">
    <property type="entry name" value="DNA_binding_1"/>
    <property type="match status" value="1"/>
</dbReference>
<evidence type="ECO:0000256" key="4">
    <source>
        <dbReference type="ARBA" id="ARBA00022603"/>
    </source>
</evidence>
<evidence type="ECO:0000256" key="7">
    <source>
        <dbReference type="ARBA" id="ARBA00023204"/>
    </source>
</evidence>
<keyword evidence="4 10" id="KW-0489">Methyltransferase</keyword>
<organism evidence="10">
    <name type="scientific">Wolbachia endosymbiont of Aleurodicus floccissimus</name>
    <dbReference type="NCBI Taxonomy" id="2152762"/>
    <lineage>
        <taxon>Bacteria</taxon>
        <taxon>Pseudomonadati</taxon>
        <taxon>Pseudomonadota</taxon>
        <taxon>Alphaproteobacteria</taxon>
        <taxon>Rickettsiales</taxon>
        <taxon>Anaplasmataceae</taxon>
        <taxon>Wolbachieae</taxon>
        <taxon>Wolbachia</taxon>
    </lineage>
</organism>
<comment type="similarity">
    <text evidence="2">Belongs to the MGMT family.</text>
</comment>
<dbReference type="GO" id="GO:0006281">
    <property type="term" value="P:DNA repair"/>
    <property type="evidence" value="ECO:0007669"/>
    <property type="project" value="UniProtKB-KW"/>
</dbReference>
<dbReference type="EC" id="2.1.1.63" evidence="3"/>
<dbReference type="GO" id="GO:0003908">
    <property type="term" value="F:methylated-DNA-[protein]-cysteine S-methyltransferase activity"/>
    <property type="evidence" value="ECO:0007669"/>
    <property type="project" value="UniProtKB-EC"/>
</dbReference>
<evidence type="ECO:0000256" key="6">
    <source>
        <dbReference type="ARBA" id="ARBA00022763"/>
    </source>
</evidence>
<dbReference type="Gene3D" id="1.10.10.10">
    <property type="entry name" value="Winged helix-like DNA-binding domain superfamily/Winged helix DNA-binding domain"/>
    <property type="match status" value="1"/>
</dbReference>
<dbReference type="AlphaFoldDB" id="A0A3B0J1D1"/>
<dbReference type="InterPro" id="IPR014048">
    <property type="entry name" value="MethylDNA_cys_MeTrfase_DNA-bd"/>
</dbReference>
<name>A0A3B0J1D1_9RICK</name>
<keyword evidence="5 10" id="KW-0808">Transferase</keyword>
<dbReference type="InterPro" id="IPR036217">
    <property type="entry name" value="MethylDNA_cys_MeTrfase_DNAb"/>
</dbReference>
<dbReference type="EMBL" id="OUNF01000399">
    <property type="protein sequence ID" value="SPP34455.1"/>
    <property type="molecule type" value="Genomic_DNA"/>
</dbReference>
<dbReference type="NCBIfam" id="TIGR00589">
    <property type="entry name" value="ogt"/>
    <property type="match status" value="1"/>
</dbReference>
<dbReference type="PANTHER" id="PTHR10815">
    <property type="entry name" value="METHYLATED-DNA--PROTEIN-CYSTEINE METHYLTRANSFERASE"/>
    <property type="match status" value="1"/>
</dbReference>
<dbReference type="GO" id="GO:0032259">
    <property type="term" value="P:methylation"/>
    <property type="evidence" value="ECO:0007669"/>
    <property type="project" value="UniProtKB-KW"/>
</dbReference>
<protein>
    <recommendedName>
        <fullName evidence="3">methylated-DNA--[protein]-cysteine S-methyltransferase</fullName>
        <ecNumber evidence="3">2.1.1.63</ecNumber>
    </recommendedName>
</protein>
<dbReference type="InterPro" id="IPR036631">
    <property type="entry name" value="MGMT_N_sf"/>
</dbReference>
<comment type="catalytic activity">
    <reaction evidence="8">
        <text>a 6-O-methyl-2'-deoxyguanosine in DNA + L-cysteinyl-[protein] = S-methyl-L-cysteinyl-[protein] + a 2'-deoxyguanosine in DNA</text>
        <dbReference type="Rhea" id="RHEA:24000"/>
        <dbReference type="Rhea" id="RHEA-COMP:10131"/>
        <dbReference type="Rhea" id="RHEA-COMP:10132"/>
        <dbReference type="Rhea" id="RHEA-COMP:11367"/>
        <dbReference type="Rhea" id="RHEA-COMP:11368"/>
        <dbReference type="ChEBI" id="CHEBI:29950"/>
        <dbReference type="ChEBI" id="CHEBI:82612"/>
        <dbReference type="ChEBI" id="CHEBI:85445"/>
        <dbReference type="ChEBI" id="CHEBI:85448"/>
        <dbReference type="EC" id="2.1.1.63"/>
    </reaction>
</comment>
<evidence type="ECO:0000256" key="5">
    <source>
        <dbReference type="ARBA" id="ARBA00022679"/>
    </source>
</evidence>
<evidence type="ECO:0000256" key="1">
    <source>
        <dbReference type="ARBA" id="ARBA00001286"/>
    </source>
</evidence>
<evidence type="ECO:0000256" key="2">
    <source>
        <dbReference type="ARBA" id="ARBA00008711"/>
    </source>
</evidence>
<feature type="domain" description="Methylated-DNA-[protein]-cysteine S-methyltransferase DNA binding" evidence="9">
    <location>
        <begin position="112"/>
        <end position="190"/>
    </location>
</feature>
<dbReference type="FunFam" id="1.10.10.10:FF:000214">
    <property type="entry name" value="Methylated-DNA--protein-cysteine methyltransferase"/>
    <property type="match status" value="1"/>
</dbReference>
<reference evidence="10" key="1">
    <citation type="submission" date="2018-04" db="EMBL/GenBank/DDBJ databases">
        <authorList>
            <person name="Go L.Y."/>
            <person name="Mitchell J.A."/>
        </authorList>
    </citation>
    <scope>NUCLEOTIDE SEQUENCE</scope>
    <source>
        <strain evidence="10">WBAF</strain>
    </source>
</reference>
<dbReference type="Gene3D" id="3.30.160.70">
    <property type="entry name" value="Methylated DNA-protein cysteine methyltransferase domain"/>
    <property type="match status" value="1"/>
</dbReference>
<sequence length="200" mass="22839">MHSLFSESVKNNNLLNMAKYQITTPRKNKESIDILYGYHSTTFGKALIGVTAQSICHLSFCDFETSAIGILEKEWSQACLKEDRLTTEKIVHNIFDIQIPERSFSLLVKGTDFQIKVWQALLSIPKGTITAYENIAHIIDKPKAVRATANAIANNPISYLIPCHRVIRKSGEINKYRWGIERKKAILAYELNFMRHNVDQ</sequence>
<gene>
    <name evidence="10" type="primary">ada</name>
    <name evidence="10" type="ORF">WBAF_1473</name>
</gene>
<comment type="catalytic activity">
    <reaction evidence="1">
        <text>a 4-O-methyl-thymidine in DNA + L-cysteinyl-[protein] = a thymidine in DNA + S-methyl-L-cysteinyl-[protein]</text>
        <dbReference type="Rhea" id="RHEA:53428"/>
        <dbReference type="Rhea" id="RHEA-COMP:10131"/>
        <dbReference type="Rhea" id="RHEA-COMP:10132"/>
        <dbReference type="Rhea" id="RHEA-COMP:13555"/>
        <dbReference type="Rhea" id="RHEA-COMP:13556"/>
        <dbReference type="ChEBI" id="CHEBI:29950"/>
        <dbReference type="ChEBI" id="CHEBI:82612"/>
        <dbReference type="ChEBI" id="CHEBI:137386"/>
        <dbReference type="ChEBI" id="CHEBI:137387"/>
        <dbReference type="EC" id="2.1.1.63"/>
    </reaction>
</comment>
<proteinExistence type="inferred from homology"/>
<dbReference type="InterPro" id="IPR001497">
    <property type="entry name" value="MethylDNA_cys_MeTrfase_AS"/>
</dbReference>
<keyword evidence="7" id="KW-0234">DNA repair</keyword>
<dbReference type="PROSITE" id="PS00374">
    <property type="entry name" value="MGMT"/>
    <property type="match status" value="1"/>
</dbReference>
<evidence type="ECO:0000256" key="8">
    <source>
        <dbReference type="ARBA" id="ARBA00049348"/>
    </source>
</evidence>